<gene>
    <name evidence="3" type="ORF">GZA08_04335</name>
</gene>
<dbReference type="RefSeq" id="WP_163890312.1">
    <property type="nucleotide sequence ID" value="NZ_JAAFYS010000001.1"/>
</dbReference>
<organism evidence="3 4">
    <name type="scientific">Pseudoroseicyclus tamaricis</name>
    <dbReference type="NCBI Taxonomy" id="2705421"/>
    <lineage>
        <taxon>Bacteria</taxon>
        <taxon>Pseudomonadati</taxon>
        <taxon>Pseudomonadota</taxon>
        <taxon>Alphaproteobacteria</taxon>
        <taxon>Rhodobacterales</taxon>
        <taxon>Paracoccaceae</taxon>
        <taxon>Pseudoroseicyclus</taxon>
    </lineage>
</organism>
<name>A0A6B2JQF3_9RHOB</name>
<protein>
    <submittedName>
        <fullName evidence="3">SRPBCC domain-containing protein</fullName>
    </submittedName>
</protein>
<evidence type="ECO:0000313" key="4">
    <source>
        <dbReference type="Proteomes" id="UP000474757"/>
    </source>
</evidence>
<feature type="domain" description="Activator of Hsp90 ATPase homologue 1/2-like C-terminal" evidence="2">
    <location>
        <begin position="15"/>
        <end position="128"/>
    </location>
</feature>
<dbReference type="Pfam" id="PF08327">
    <property type="entry name" value="AHSA1"/>
    <property type="match status" value="1"/>
</dbReference>
<dbReference type="InterPro" id="IPR013538">
    <property type="entry name" value="ASHA1/2-like_C"/>
</dbReference>
<dbReference type="InterPro" id="IPR023393">
    <property type="entry name" value="START-like_dom_sf"/>
</dbReference>
<evidence type="ECO:0000259" key="2">
    <source>
        <dbReference type="Pfam" id="PF08327"/>
    </source>
</evidence>
<dbReference type="EMBL" id="JAAGAB010000001">
    <property type="protein sequence ID" value="NDV00195.1"/>
    <property type="molecule type" value="Genomic_DNA"/>
</dbReference>
<dbReference type="Gene3D" id="3.30.530.20">
    <property type="match status" value="1"/>
</dbReference>
<dbReference type="Proteomes" id="UP000474757">
    <property type="component" value="Unassembled WGS sequence"/>
</dbReference>
<reference evidence="3 4" key="1">
    <citation type="submission" date="2020-02" db="EMBL/GenBank/DDBJ databases">
        <title>Pseudoroseicyclus tamarix, sp. nov., isolated from offshore sediment of a Tamarix chinensis forest.</title>
        <authorList>
            <person name="Gai Y."/>
        </authorList>
    </citation>
    <scope>NUCLEOTIDE SEQUENCE [LARGE SCALE GENOMIC DNA]</scope>
    <source>
        <strain evidence="3 4">CLL3-39</strain>
    </source>
</reference>
<evidence type="ECO:0000313" key="3">
    <source>
        <dbReference type="EMBL" id="NDV00195.1"/>
    </source>
</evidence>
<proteinExistence type="inferred from homology"/>
<comment type="caution">
    <text evidence="3">The sequence shown here is derived from an EMBL/GenBank/DDBJ whole genome shotgun (WGS) entry which is preliminary data.</text>
</comment>
<dbReference type="AlphaFoldDB" id="A0A6B2JQF3"/>
<accession>A0A6B2JQF3</accession>
<evidence type="ECO:0000256" key="1">
    <source>
        <dbReference type="ARBA" id="ARBA00006817"/>
    </source>
</evidence>
<dbReference type="CDD" id="cd07814">
    <property type="entry name" value="SRPBCC_CalC_Aha1-like"/>
    <property type="match status" value="1"/>
</dbReference>
<dbReference type="SUPFAM" id="SSF55961">
    <property type="entry name" value="Bet v1-like"/>
    <property type="match status" value="1"/>
</dbReference>
<keyword evidence="4" id="KW-1185">Reference proteome</keyword>
<sequence length="132" mass="14906">MTDTRSVTVERELPHPPEKVWRALTTPHFIEEWLMKNDFSAEVGHSFQMSGEWGAVDCEVLDAEEPRSLCYSWNAFGLESTVTWTLTPTPSGTHLKMEQAGFQEGQTQFYQGAKASWPSHVGNLAAFLDRQS</sequence>
<comment type="similarity">
    <text evidence="1">Belongs to the AHA1 family.</text>
</comment>